<evidence type="ECO:0000256" key="6">
    <source>
        <dbReference type="SAM" id="MobiDB-lite"/>
    </source>
</evidence>
<organism evidence="7 8">
    <name type="scientific">Candidatus Schekmanbacteria bacterium RIFCSPLOWO2_12_FULL_38_15</name>
    <dbReference type="NCBI Taxonomy" id="1817883"/>
    <lineage>
        <taxon>Bacteria</taxon>
        <taxon>Candidatus Schekmaniibacteriota</taxon>
    </lineage>
</organism>
<dbReference type="AlphaFoldDB" id="A0A1F7SN82"/>
<dbReference type="PANTHER" id="PTHR43166:SF9">
    <property type="entry name" value="GLUTAMATE_ASPARTATE IMPORT ATP-BINDING PROTEIN GLTL"/>
    <property type="match status" value="1"/>
</dbReference>
<keyword evidence="3" id="KW-0813">Transport</keyword>
<comment type="caution">
    <text evidence="7">The sequence shown here is derived from an EMBL/GenBank/DDBJ whole genome shotgun (WGS) entry which is preliminary data.</text>
</comment>
<evidence type="ECO:0000256" key="5">
    <source>
        <dbReference type="ARBA" id="ARBA00023136"/>
    </source>
</evidence>
<dbReference type="Gene3D" id="3.40.50.300">
    <property type="entry name" value="P-loop containing nucleotide triphosphate hydrolases"/>
    <property type="match status" value="1"/>
</dbReference>
<evidence type="ECO:0000313" key="8">
    <source>
        <dbReference type="Proteomes" id="UP000178082"/>
    </source>
</evidence>
<dbReference type="GO" id="GO:0005886">
    <property type="term" value="C:plasma membrane"/>
    <property type="evidence" value="ECO:0007669"/>
    <property type="project" value="UniProtKB-SubCell"/>
</dbReference>
<feature type="region of interest" description="Disordered" evidence="6">
    <location>
        <begin position="46"/>
        <end position="67"/>
    </location>
</feature>
<dbReference type="InterPro" id="IPR027417">
    <property type="entry name" value="P-loop_NTPase"/>
</dbReference>
<dbReference type="STRING" id="1817883.A3G31_09690"/>
<feature type="compositionally biased region" description="Basic and acidic residues" evidence="6">
    <location>
        <begin position="56"/>
        <end position="67"/>
    </location>
</feature>
<dbReference type="Proteomes" id="UP000178082">
    <property type="component" value="Unassembled WGS sequence"/>
</dbReference>
<keyword evidence="4" id="KW-1003">Cell membrane</keyword>
<accession>A0A1F7SN82</accession>
<gene>
    <name evidence="7" type="ORF">A3G31_09690</name>
</gene>
<protein>
    <recommendedName>
        <fullName evidence="9">Amino acid ABC transporter ATP-binding protein</fullName>
    </recommendedName>
</protein>
<evidence type="ECO:0000256" key="1">
    <source>
        <dbReference type="ARBA" id="ARBA00004202"/>
    </source>
</evidence>
<dbReference type="SUPFAM" id="SSF52540">
    <property type="entry name" value="P-loop containing nucleoside triphosphate hydrolases"/>
    <property type="match status" value="1"/>
</dbReference>
<dbReference type="PANTHER" id="PTHR43166">
    <property type="entry name" value="AMINO ACID IMPORT ATP-BINDING PROTEIN"/>
    <property type="match status" value="1"/>
</dbReference>
<evidence type="ECO:0000313" key="7">
    <source>
        <dbReference type="EMBL" id="OGL55231.1"/>
    </source>
</evidence>
<dbReference type="EMBL" id="MGDI01000003">
    <property type="protein sequence ID" value="OGL55231.1"/>
    <property type="molecule type" value="Genomic_DNA"/>
</dbReference>
<keyword evidence="5" id="KW-0472">Membrane</keyword>
<evidence type="ECO:0008006" key="9">
    <source>
        <dbReference type="Google" id="ProtNLM"/>
    </source>
</evidence>
<dbReference type="InterPro" id="IPR050086">
    <property type="entry name" value="MetN_ABC_transporter-like"/>
</dbReference>
<evidence type="ECO:0000256" key="2">
    <source>
        <dbReference type="ARBA" id="ARBA00005417"/>
    </source>
</evidence>
<name>A0A1F7SN82_9BACT</name>
<evidence type="ECO:0000256" key="3">
    <source>
        <dbReference type="ARBA" id="ARBA00022448"/>
    </source>
</evidence>
<comment type="subcellular location">
    <subcellularLocation>
        <location evidence="1">Cell membrane</location>
        <topology evidence="1">Peripheral membrane protein</topology>
    </subcellularLocation>
</comment>
<comment type="similarity">
    <text evidence="2">Belongs to the ABC transporter superfamily.</text>
</comment>
<evidence type="ECO:0000256" key="4">
    <source>
        <dbReference type="ARBA" id="ARBA00022475"/>
    </source>
</evidence>
<proteinExistence type="inferred from homology"/>
<reference evidence="7 8" key="1">
    <citation type="journal article" date="2016" name="Nat. Commun.">
        <title>Thousands of microbial genomes shed light on interconnected biogeochemical processes in an aquifer system.</title>
        <authorList>
            <person name="Anantharaman K."/>
            <person name="Brown C.T."/>
            <person name="Hug L.A."/>
            <person name="Sharon I."/>
            <person name="Castelle C.J."/>
            <person name="Probst A.J."/>
            <person name="Thomas B.C."/>
            <person name="Singh A."/>
            <person name="Wilkins M.J."/>
            <person name="Karaoz U."/>
            <person name="Brodie E.L."/>
            <person name="Williams K.H."/>
            <person name="Hubbard S.S."/>
            <person name="Banfield J.F."/>
        </authorList>
    </citation>
    <scope>NUCLEOTIDE SEQUENCE [LARGE SCALE GENOMIC DNA]</scope>
</reference>
<sequence length="67" mass="7782">MLEVIRNLATEGKTMMIVTHQISFLKNICHRVLVFDEGRIIEDGSPEQVFSNPKNQRTESFLRHLRG</sequence>